<reference evidence="3" key="1">
    <citation type="submission" date="2011-05" db="EMBL/GenBank/DDBJ databases">
        <authorList>
            <person name="Richards S.R."/>
            <person name="Qu J."/>
            <person name="Jiang H."/>
            <person name="Jhangiani S.N."/>
            <person name="Agravi P."/>
            <person name="Goodspeed R."/>
            <person name="Gross S."/>
            <person name="Mandapat C."/>
            <person name="Jackson L."/>
            <person name="Mathew T."/>
            <person name="Pu L."/>
            <person name="Thornton R."/>
            <person name="Saada N."/>
            <person name="Wilczek-Boney K.B."/>
            <person name="Lee S."/>
            <person name="Kovar C."/>
            <person name="Wu Y."/>
            <person name="Scherer S.E."/>
            <person name="Worley K.C."/>
            <person name="Muzny D.M."/>
            <person name="Gibbs R."/>
        </authorList>
    </citation>
    <scope>NUCLEOTIDE SEQUENCE</scope>
    <source>
        <strain evidence="3">Brora</strain>
    </source>
</reference>
<evidence type="ECO:0000313" key="3">
    <source>
        <dbReference type="Proteomes" id="UP000014500"/>
    </source>
</evidence>
<dbReference type="Proteomes" id="UP000014500">
    <property type="component" value="Unassembled WGS sequence"/>
</dbReference>
<accession>T1JE79</accession>
<evidence type="ECO:0000256" key="1">
    <source>
        <dbReference type="SAM" id="Coils"/>
    </source>
</evidence>
<feature type="coiled-coil region" evidence="1">
    <location>
        <begin position="6"/>
        <end position="81"/>
    </location>
</feature>
<organism evidence="2 3">
    <name type="scientific">Strigamia maritima</name>
    <name type="common">European centipede</name>
    <name type="synonym">Geophilus maritimus</name>
    <dbReference type="NCBI Taxonomy" id="126957"/>
    <lineage>
        <taxon>Eukaryota</taxon>
        <taxon>Metazoa</taxon>
        <taxon>Ecdysozoa</taxon>
        <taxon>Arthropoda</taxon>
        <taxon>Myriapoda</taxon>
        <taxon>Chilopoda</taxon>
        <taxon>Pleurostigmophora</taxon>
        <taxon>Geophilomorpha</taxon>
        <taxon>Linotaeniidae</taxon>
        <taxon>Strigamia</taxon>
    </lineage>
</organism>
<dbReference type="EMBL" id="JH432116">
    <property type="status" value="NOT_ANNOTATED_CDS"/>
    <property type="molecule type" value="Genomic_DNA"/>
</dbReference>
<protein>
    <submittedName>
        <fullName evidence="2">Uncharacterized protein</fullName>
    </submittedName>
</protein>
<reference evidence="2" key="2">
    <citation type="submission" date="2015-02" db="UniProtKB">
        <authorList>
            <consortium name="EnsemblMetazoa"/>
        </authorList>
    </citation>
    <scope>IDENTIFICATION</scope>
</reference>
<dbReference type="HOGENOM" id="CLU_1171971_0_0_1"/>
<proteinExistence type="predicted"/>
<evidence type="ECO:0000313" key="2">
    <source>
        <dbReference type="EnsemblMetazoa" id="SMAR012120-PA"/>
    </source>
</evidence>
<dbReference type="EnsemblMetazoa" id="SMAR012120-RA">
    <property type="protein sequence ID" value="SMAR012120-PA"/>
    <property type="gene ID" value="SMAR012120"/>
</dbReference>
<dbReference type="AlphaFoldDB" id="T1JE79"/>
<sequence>MVTSEVHFLEQKRNNYYKRIKNLESDLKLQLRNTSNVIKDSILINEIDALRDELNQLNSEIIALAETINTNENEINKYTRNMASTDETDIDCISRFSPVEEECAEGITYKSFYDGMILTIEYVEIFSNLKLKRWKMLTFRASADSLAKEDFVTRRQNIKVLELHWLMQMSTRLHFLLALSVLSRNFLTLIRVFISGRQYDFSVGSMEEIREWQVSLFLFSVNLANRLILLFTNVFNK</sequence>
<keyword evidence="3" id="KW-1185">Reference proteome</keyword>
<name>T1JE79_STRMM</name>
<keyword evidence="1" id="KW-0175">Coiled coil</keyword>